<keyword evidence="3" id="KW-1185">Reference proteome</keyword>
<keyword evidence="1" id="KW-0812">Transmembrane</keyword>
<evidence type="ECO:0000256" key="1">
    <source>
        <dbReference type="SAM" id="Phobius"/>
    </source>
</evidence>
<dbReference type="GO" id="GO:0032991">
    <property type="term" value="C:protein-containing complex"/>
    <property type="evidence" value="ECO:0007669"/>
    <property type="project" value="UniProtKB-ARBA"/>
</dbReference>
<keyword evidence="1" id="KW-1133">Transmembrane helix</keyword>
<dbReference type="Proteomes" id="UP001153712">
    <property type="component" value="Chromosome 10"/>
</dbReference>
<protein>
    <recommendedName>
        <fullName evidence="4">VWFA domain-containing protein</fullName>
    </recommendedName>
</protein>
<sequence length="763" mass="82958">MSGRSWAKGGAVCAAGRSLVENSLLGPGSDDLEESSGDFSGFESISFRSCSKNLSYGLQNERLDSSPPQSRKMPRIVVALALIHCVFGAESFFPEARIANNPTIDNPVRRFLKHYNSLKPVALLVDDTAESTFAAKEFLKEALEAARGTKQIQYFVSKFNETGASTPIGIPGTDAESIYALIDGGTGTENSELGHKKSPGSVLFFATWNAVAAMPPDGAALIFTDRNPTDEDLAQHAEIVRKKNIKVYVIWGGPLTTNDQHLLKELCSFSGGLFLTEGVRDLSSYNYRRFINSKSNTSTSVLVLKRNVSSPLSVPFPVDSEVTCVELVLQPAPARAALVTPTGRRIDVADDASIAGYGAGSFGVRQPGGREVRLQDVAVGAWRLDVEPPAGGCNVSVFACTGLTASAHYVFNKDNGTSKTNRKIKLDLEGHLKNINNIAFIDPNGNLINNDIEYNITSASEQNKNVNIEFKRIPNETVQLLVQGTDIEGNKFSRLTYVNNNFNSNNPFPQQTVLIDVGVGSQLITTGGRSSIITFEVTNLKNTAVDARFYCSDERSILGSLQPIRTLIAPKEMAVVTLTLSVKYGSYQDLITFVVSVGSEFIYKRVVVDVGTSQVTSDKQPPYLDYSYLSDCSKVVFSNCEQGTWTIEAKAKDSESGLLQLTSNPKGLYIENGFTTGTTEEVSGIYSDSCCNADLQLTAIDRANNRRTITVNAFKAAWGPGPIAALVLGIILLILLIVLIVYLIRKCLKKRENYNLPTYRGRI</sequence>
<gene>
    <name evidence="2" type="ORF">PHYEVI_LOCUS1883</name>
</gene>
<dbReference type="InterPro" id="IPR036465">
    <property type="entry name" value="vWFA_dom_sf"/>
</dbReference>
<name>A0A9N9XN40_PHYSR</name>
<reference evidence="2" key="1">
    <citation type="submission" date="2022-01" db="EMBL/GenBank/DDBJ databases">
        <authorList>
            <person name="King R."/>
        </authorList>
    </citation>
    <scope>NUCLEOTIDE SEQUENCE</scope>
</reference>
<evidence type="ECO:0000313" key="2">
    <source>
        <dbReference type="EMBL" id="CAG9855432.1"/>
    </source>
</evidence>
<dbReference type="SUPFAM" id="SSF53300">
    <property type="entry name" value="vWA-like"/>
    <property type="match status" value="1"/>
</dbReference>
<feature type="transmembrane region" description="Helical" evidence="1">
    <location>
        <begin position="723"/>
        <end position="744"/>
    </location>
</feature>
<organism evidence="2 3">
    <name type="scientific">Phyllotreta striolata</name>
    <name type="common">Striped flea beetle</name>
    <name type="synonym">Crioceris striolata</name>
    <dbReference type="NCBI Taxonomy" id="444603"/>
    <lineage>
        <taxon>Eukaryota</taxon>
        <taxon>Metazoa</taxon>
        <taxon>Ecdysozoa</taxon>
        <taxon>Arthropoda</taxon>
        <taxon>Hexapoda</taxon>
        <taxon>Insecta</taxon>
        <taxon>Pterygota</taxon>
        <taxon>Neoptera</taxon>
        <taxon>Endopterygota</taxon>
        <taxon>Coleoptera</taxon>
        <taxon>Polyphaga</taxon>
        <taxon>Cucujiformia</taxon>
        <taxon>Chrysomeloidea</taxon>
        <taxon>Chrysomelidae</taxon>
        <taxon>Galerucinae</taxon>
        <taxon>Alticini</taxon>
        <taxon>Phyllotreta</taxon>
    </lineage>
</organism>
<evidence type="ECO:0008006" key="4">
    <source>
        <dbReference type="Google" id="ProtNLM"/>
    </source>
</evidence>
<proteinExistence type="predicted"/>
<dbReference type="EMBL" id="OU900103">
    <property type="protein sequence ID" value="CAG9855432.1"/>
    <property type="molecule type" value="Genomic_DNA"/>
</dbReference>
<dbReference type="OrthoDB" id="6610237at2759"/>
<keyword evidence="1" id="KW-0472">Membrane</keyword>
<accession>A0A9N9XN40</accession>
<evidence type="ECO:0000313" key="3">
    <source>
        <dbReference type="Proteomes" id="UP001153712"/>
    </source>
</evidence>
<dbReference type="AlphaFoldDB" id="A0A9N9XN40"/>